<evidence type="ECO:0000313" key="1">
    <source>
        <dbReference type="EMBL" id="MBA4601290.1"/>
    </source>
</evidence>
<name>A0A7W1XQH7_9BACL</name>
<comment type="caution">
    <text evidence="1">The sequence shown here is derived from an EMBL/GenBank/DDBJ whole genome shotgun (WGS) entry which is preliminary data.</text>
</comment>
<sequence>MAIPEHIKKIIEDYKQPRENVMIMPEVIKYQNQIYYGASYHQGRNVTGYLILTVDGNIIPKQEAIEVHFISQSISMIASVFFRSTRGLVGKNFSLSGGHIKH</sequence>
<evidence type="ECO:0000313" key="2">
    <source>
        <dbReference type="Proteomes" id="UP000538292"/>
    </source>
</evidence>
<dbReference type="EMBL" id="JACEOL010000007">
    <property type="protein sequence ID" value="MBA4601290.1"/>
    <property type="molecule type" value="Genomic_DNA"/>
</dbReference>
<reference evidence="1 2" key="1">
    <citation type="submission" date="2020-07" db="EMBL/GenBank/DDBJ databases">
        <title>Thermoactinomyces phylogeny.</title>
        <authorList>
            <person name="Dunlap C."/>
        </authorList>
    </citation>
    <scope>NUCLEOTIDE SEQUENCE [LARGE SCALE GENOMIC DNA]</scope>
    <source>
        <strain evidence="1 2">AMNI-1</strain>
    </source>
</reference>
<dbReference type="Proteomes" id="UP000538292">
    <property type="component" value="Unassembled WGS sequence"/>
</dbReference>
<proteinExistence type="predicted"/>
<dbReference type="AlphaFoldDB" id="A0A7W1XQH7"/>
<dbReference type="RefSeq" id="WP_181737603.1">
    <property type="nucleotide sequence ID" value="NZ_JACEOL010000007.1"/>
</dbReference>
<accession>A0A7W1XQH7</accession>
<organism evidence="1 2">
    <name type="scientific">Thermoactinomyces mirandus</name>
    <dbReference type="NCBI Taxonomy" id="2756294"/>
    <lineage>
        <taxon>Bacteria</taxon>
        <taxon>Bacillati</taxon>
        <taxon>Bacillota</taxon>
        <taxon>Bacilli</taxon>
        <taxon>Bacillales</taxon>
        <taxon>Thermoactinomycetaceae</taxon>
        <taxon>Thermoactinomyces</taxon>
    </lineage>
</organism>
<protein>
    <submittedName>
        <fullName evidence="1">Uncharacterized protein</fullName>
    </submittedName>
</protein>
<keyword evidence="2" id="KW-1185">Reference proteome</keyword>
<gene>
    <name evidence="1" type="ORF">H2C83_02895</name>
</gene>